<reference evidence="1 2" key="1">
    <citation type="submission" date="2019-05" db="EMBL/GenBank/DDBJ databases">
        <title>Another draft genome of Portunus trituberculatus and its Hox gene families provides insights of decapod evolution.</title>
        <authorList>
            <person name="Jeong J.-H."/>
            <person name="Song I."/>
            <person name="Kim S."/>
            <person name="Choi T."/>
            <person name="Kim D."/>
            <person name="Ryu S."/>
            <person name="Kim W."/>
        </authorList>
    </citation>
    <scope>NUCLEOTIDE SEQUENCE [LARGE SCALE GENOMIC DNA]</scope>
    <source>
        <tissue evidence="1">Muscle</tissue>
    </source>
</reference>
<comment type="caution">
    <text evidence="1">The sequence shown here is derived from an EMBL/GenBank/DDBJ whole genome shotgun (WGS) entry which is preliminary data.</text>
</comment>
<accession>A0A5B7HEG9</accession>
<dbReference type="AlphaFoldDB" id="A0A5B7HEG9"/>
<gene>
    <name evidence="1" type="ORF">E2C01_065401</name>
</gene>
<organism evidence="1 2">
    <name type="scientific">Portunus trituberculatus</name>
    <name type="common">Swimming crab</name>
    <name type="synonym">Neptunus trituberculatus</name>
    <dbReference type="NCBI Taxonomy" id="210409"/>
    <lineage>
        <taxon>Eukaryota</taxon>
        <taxon>Metazoa</taxon>
        <taxon>Ecdysozoa</taxon>
        <taxon>Arthropoda</taxon>
        <taxon>Crustacea</taxon>
        <taxon>Multicrustacea</taxon>
        <taxon>Malacostraca</taxon>
        <taxon>Eumalacostraca</taxon>
        <taxon>Eucarida</taxon>
        <taxon>Decapoda</taxon>
        <taxon>Pleocyemata</taxon>
        <taxon>Brachyura</taxon>
        <taxon>Eubrachyura</taxon>
        <taxon>Portunoidea</taxon>
        <taxon>Portunidae</taxon>
        <taxon>Portuninae</taxon>
        <taxon>Portunus</taxon>
    </lineage>
</organism>
<sequence length="41" mass="4794">MQHIRWVAPVMRHLVGRLIHQSARYVNAWRVSGSWLTVLAP</sequence>
<protein>
    <submittedName>
        <fullName evidence="1">Uncharacterized protein</fullName>
    </submittedName>
</protein>
<evidence type="ECO:0000313" key="1">
    <source>
        <dbReference type="EMBL" id="MPC71131.1"/>
    </source>
</evidence>
<name>A0A5B7HEG9_PORTR</name>
<dbReference type="EMBL" id="VSRR010032351">
    <property type="protein sequence ID" value="MPC71131.1"/>
    <property type="molecule type" value="Genomic_DNA"/>
</dbReference>
<proteinExistence type="predicted"/>
<keyword evidence="2" id="KW-1185">Reference proteome</keyword>
<evidence type="ECO:0000313" key="2">
    <source>
        <dbReference type="Proteomes" id="UP000324222"/>
    </source>
</evidence>
<dbReference type="Proteomes" id="UP000324222">
    <property type="component" value="Unassembled WGS sequence"/>
</dbReference>